<comment type="caution">
    <text evidence="8">The sequence shown here is derived from an EMBL/GenBank/DDBJ whole genome shotgun (WGS) entry which is preliminary data.</text>
</comment>
<dbReference type="AlphaFoldDB" id="A0A852VVX5"/>
<dbReference type="PANTHER" id="PTHR33217">
    <property type="entry name" value="TRANSPOSASE FOR INSERTION SEQUENCE ELEMENT IS1081"/>
    <property type="match status" value="1"/>
</dbReference>
<comment type="similarity">
    <text evidence="2 6">Belongs to the transposase mutator family.</text>
</comment>
<dbReference type="GO" id="GO:0003677">
    <property type="term" value="F:DNA binding"/>
    <property type="evidence" value="ECO:0007669"/>
    <property type="project" value="UniProtKB-UniRule"/>
</dbReference>
<keyword evidence="10" id="KW-1185">Reference proteome</keyword>
<dbReference type="GO" id="GO:0004803">
    <property type="term" value="F:transposase activity"/>
    <property type="evidence" value="ECO:0007669"/>
    <property type="project" value="UniProtKB-UniRule"/>
</dbReference>
<evidence type="ECO:0000256" key="6">
    <source>
        <dbReference type="RuleBase" id="RU365089"/>
    </source>
</evidence>
<feature type="region of interest" description="Disordered" evidence="7">
    <location>
        <begin position="268"/>
        <end position="287"/>
    </location>
</feature>
<evidence type="ECO:0000256" key="7">
    <source>
        <dbReference type="SAM" id="MobiDB-lite"/>
    </source>
</evidence>
<organism evidence="8 10">
    <name type="scientific">Janibacter cremeus</name>
    <dbReference type="NCBI Taxonomy" id="1285192"/>
    <lineage>
        <taxon>Bacteria</taxon>
        <taxon>Bacillati</taxon>
        <taxon>Actinomycetota</taxon>
        <taxon>Actinomycetes</taxon>
        <taxon>Micrococcales</taxon>
        <taxon>Intrasporangiaceae</taxon>
        <taxon>Janibacter</taxon>
    </lineage>
</organism>
<evidence type="ECO:0000256" key="3">
    <source>
        <dbReference type="ARBA" id="ARBA00022578"/>
    </source>
</evidence>
<evidence type="ECO:0000256" key="1">
    <source>
        <dbReference type="ARBA" id="ARBA00002190"/>
    </source>
</evidence>
<evidence type="ECO:0000256" key="2">
    <source>
        <dbReference type="ARBA" id="ARBA00010961"/>
    </source>
</evidence>
<dbReference type="PANTHER" id="PTHR33217:SF8">
    <property type="entry name" value="MUTATOR FAMILY TRANSPOSASE"/>
    <property type="match status" value="1"/>
</dbReference>
<dbReference type="EMBL" id="JACCAE010000001">
    <property type="protein sequence ID" value="NYF97701.1"/>
    <property type="molecule type" value="Genomic_DNA"/>
</dbReference>
<evidence type="ECO:0000313" key="10">
    <source>
        <dbReference type="Proteomes" id="UP000554054"/>
    </source>
</evidence>
<protein>
    <recommendedName>
        <fullName evidence="6">Mutator family transposase</fullName>
    </recommendedName>
</protein>
<name>A0A852VVX5_9MICO</name>
<dbReference type="GO" id="GO:0006313">
    <property type="term" value="P:DNA transposition"/>
    <property type="evidence" value="ECO:0007669"/>
    <property type="project" value="UniProtKB-UniRule"/>
</dbReference>
<dbReference type="Pfam" id="PF00872">
    <property type="entry name" value="Transposase_mut"/>
    <property type="match status" value="1"/>
</dbReference>
<dbReference type="Proteomes" id="UP000554054">
    <property type="component" value="Unassembled WGS sequence"/>
</dbReference>
<reference evidence="8 10" key="1">
    <citation type="submission" date="2020-07" db="EMBL/GenBank/DDBJ databases">
        <title>Sequencing the genomes of 1000 actinobacteria strains.</title>
        <authorList>
            <person name="Klenk H.-P."/>
        </authorList>
    </citation>
    <scope>NUCLEOTIDE SEQUENCE [LARGE SCALE GENOMIC DNA]</scope>
    <source>
        <strain evidence="8 10">DSM 26154</strain>
    </source>
</reference>
<comment type="function">
    <text evidence="1 6">Required for the transposition of the insertion element.</text>
</comment>
<keyword evidence="5 6" id="KW-0233">DNA recombination</keyword>
<dbReference type="EMBL" id="JACCAE010000001">
    <property type="protein sequence ID" value="NYF99688.1"/>
    <property type="molecule type" value="Genomic_DNA"/>
</dbReference>
<accession>A0A852VVX5</accession>
<dbReference type="InterPro" id="IPR001207">
    <property type="entry name" value="Transposase_mutator"/>
</dbReference>
<evidence type="ECO:0000256" key="4">
    <source>
        <dbReference type="ARBA" id="ARBA00023125"/>
    </source>
</evidence>
<evidence type="ECO:0000313" key="9">
    <source>
        <dbReference type="EMBL" id="NYF99688.1"/>
    </source>
</evidence>
<sequence length="351" mass="37696">MTENLAGMSSLKKTVQKSQTAQAEQAAVRELVKAARARGEDLTGPEGLLKTLTKTVLETGLDEEMNDHLGYDKHAVEGRGSGNSRNGTRTKTVTTDNVGAVDIEVPRDREGSFEPKTVRKRQRRLGDVDTVVLSLYAKGLTTGEISAHFAEVYGASVSKDRVSVITDRVLEDMQAWCARPLLPVYAAIFIDAIHVKVRDGQVGNRPFYAAIGVDLQGRRDVLGLWAGTAGHGESAKFWMSVLTEIKNRGVGDVFFIVCDAPVGPAGRGQPGLPTGYGPDLHHPPHPRHVPVRLEEVLGPHRPRPAPDLHGALTAGRVGRVRGVRGEMGQGLPGDIPTVARRVGAVHPVPGL</sequence>
<gene>
    <name evidence="8" type="ORF">BJY20_001093</name>
    <name evidence="9" type="ORF">BJY20_003080</name>
</gene>
<dbReference type="NCBIfam" id="NF033543">
    <property type="entry name" value="transpos_IS256"/>
    <property type="match status" value="1"/>
</dbReference>
<evidence type="ECO:0000256" key="5">
    <source>
        <dbReference type="ARBA" id="ARBA00023172"/>
    </source>
</evidence>
<evidence type="ECO:0000313" key="8">
    <source>
        <dbReference type="EMBL" id="NYF97701.1"/>
    </source>
</evidence>
<keyword evidence="4 6" id="KW-0238">DNA-binding</keyword>
<keyword evidence="6" id="KW-0814">Transposable element</keyword>
<keyword evidence="3 6" id="KW-0815">Transposition</keyword>
<proteinExistence type="inferred from homology"/>